<name>A0A150X9N0_9BACT</name>
<dbReference type="PANTHER" id="PTHR10625">
    <property type="entry name" value="HISTONE DEACETYLASE HDAC1-RELATED"/>
    <property type="match status" value="1"/>
</dbReference>
<evidence type="ECO:0000313" key="5">
    <source>
        <dbReference type="Proteomes" id="UP000075615"/>
    </source>
</evidence>
<dbReference type="GO" id="GO:0040029">
    <property type="term" value="P:epigenetic regulation of gene expression"/>
    <property type="evidence" value="ECO:0007669"/>
    <property type="project" value="TreeGrafter"/>
</dbReference>
<dbReference type="InterPro" id="IPR037138">
    <property type="entry name" value="His_deacetylse_dom_sf"/>
</dbReference>
<dbReference type="AlphaFoldDB" id="A0A150X9N0"/>
<dbReference type="InterPro" id="IPR044150">
    <property type="entry name" value="HDAC_classIV"/>
</dbReference>
<dbReference type="GO" id="GO:0004407">
    <property type="term" value="F:histone deacetylase activity"/>
    <property type="evidence" value="ECO:0007669"/>
    <property type="project" value="InterPro"/>
</dbReference>
<dbReference type="PRINTS" id="PR01270">
    <property type="entry name" value="HDASUPER"/>
</dbReference>
<reference evidence="4 5" key="1">
    <citation type="submission" date="2016-01" db="EMBL/GenBank/DDBJ databases">
        <title>Genome sequencing of Roseivirga echinicomitans KMM 6058.</title>
        <authorList>
            <person name="Selvaratnam C."/>
            <person name="Thevarajoo S."/>
            <person name="Goh K.M."/>
            <person name="Ee R."/>
            <person name="Chan K.-G."/>
            <person name="Chong C.S."/>
        </authorList>
    </citation>
    <scope>NUCLEOTIDE SEQUENCE [LARGE SCALE GENOMIC DNA]</scope>
    <source>
        <strain evidence="4 5">KMM 6058</strain>
    </source>
</reference>
<dbReference type="InterPro" id="IPR000286">
    <property type="entry name" value="HDACs"/>
</dbReference>
<gene>
    <name evidence="4" type="ORF">AWN68_07555</name>
</gene>
<accession>A0A150X9N0</accession>
<feature type="domain" description="Histone deacetylase" evidence="3">
    <location>
        <begin position="18"/>
        <end position="288"/>
    </location>
</feature>
<dbReference type="Proteomes" id="UP000075615">
    <property type="component" value="Unassembled WGS sequence"/>
</dbReference>
<comment type="similarity">
    <text evidence="1">Belongs to the histone deacetylase family.</text>
</comment>
<evidence type="ECO:0000256" key="1">
    <source>
        <dbReference type="ARBA" id="ARBA00005947"/>
    </source>
</evidence>
<dbReference type="InterPro" id="IPR023696">
    <property type="entry name" value="Ureohydrolase_dom_sf"/>
</dbReference>
<dbReference type="InterPro" id="IPR023801">
    <property type="entry name" value="His_deacetylse_dom"/>
</dbReference>
<dbReference type="OrthoDB" id="9808367at2"/>
<evidence type="ECO:0000313" key="4">
    <source>
        <dbReference type="EMBL" id="KYG75396.1"/>
    </source>
</evidence>
<dbReference type="Pfam" id="PF00850">
    <property type="entry name" value="Hist_deacetyl"/>
    <property type="match status" value="1"/>
</dbReference>
<proteinExistence type="inferred from homology"/>
<dbReference type="Gene3D" id="3.40.800.20">
    <property type="entry name" value="Histone deacetylase domain"/>
    <property type="match status" value="1"/>
</dbReference>
<keyword evidence="5" id="KW-1185">Reference proteome</keyword>
<protein>
    <submittedName>
        <fullName evidence="4">Deacetylase</fullName>
    </submittedName>
</protein>
<dbReference type="PANTHER" id="PTHR10625:SF19">
    <property type="entry name" value="HISTONE DEACETYLASE 12"/>
    <property type="match status" value="1"/>
</dbReference>
<dbReference type="EMBL" id="LRDB01000045">
    <property type="protein sequence ID" value="KYG75396.1"/>
    <property type="molecule type" value="Genomic_DNA"/>
</dbReference>
<dbReference type="GO" id="GO:0016787">
    <property type="term" value="F:hydrolase activity"/>
    <property type="evidence" value="ECO:0007669"/>
    <property type="project" value="UniProtKB-KW"/>
</dbReference>
<comment type="caution">
    <text evidence="4">The sequence shown here is derived from an EMBL/GenBank/DDBJ whole genome shotgun (WGS) entry which is preliminary data.</text>
</comment>
<evidence type="ECO:0000256" key="2">
    <source>
        <dbReference type="ARBA" id="ARBA00022801"/>
    </source>
</evidence>
<dbReference type="STRING" id="296218.AWN68_07555"/>
<dbReference type="CDD" id="cd09993">
    <property type="entry name" value="HDAC_classIV"/>
    <property type="match status" value="1"/>
</dbReference>
<evidence type="ECO:0000259" key="3">
    <source>
        <dbReference type="Pfam" id="PF00850"/>
    </source>
</evidence>
<dbReference type="RefSeq" id="WP_068416682.1">
    <property type="nucleotide sequence ID" value="NZ_LRDB01000045.1"/>
</dbReference>
<sequence>MLKIAWKDLYAHVLPHNHRFPMEKYNLLPEQLLYEGTISESNFFTPELLSEAAIVRTHNADYWEKLKKLSLSRKEERKTGFPLSAALVERERVIMHGSVMAARFAVENGIAMNMAGGTHHSFTDRGEGFCLLNDIAIAAHDLLDNGLATQVLVVDLDVHQGNGTAQIFENEPRVFTFSMHGAANYPLHKEKSDLDIGLKDGTDDNTYLSLLEANLKALIDTVQPDFVFFQCGVDVLATDKLGRLGMTLQGCKQRDRIVLEACKQNDIPIMACMGGGYSEKVTHIVEAHANTFRLAQEIFF</sequence>
<dbReference type="SUPFAM" id="SSF52768">
    <property type="entry name" value="Arginase/deacetylase"/>
    <property type="match status" value="1"/>
</dbReference>
<keyword evidence="2" id="KW-0378">Hydrolase</keyword>
<organism evidence="4 5">
    <name type="scientific">Roseivirga echinicomitans</name>
    <dbReference type="NCBI Taxonomy" id="296218"/>
    <lineage>
        <taxon>Bacteria</taxon>
        <taxon>Pseudomonadati</taxon>
        <taxon>Bacteroidota</taxon>
        <taxon>Cytophagia</taxon>
        <taxon>Cytophagales</taxon>
        <taxon>Roseivirgaceae</taxon>
        <taxon>Roseivirga</taxon>
    </lineage>
</organism>